<accession>A0ACB9M617</accession>
<reference evidence="2" key="1">
    <citation type="journal article" date="2023" name="Front. Plant Sci.">
        <title>Chromosomal-level genome assembly of Melastoma candidum provides insights into trichome evolution.</title>
        <authorList>
            <person name="Zhong Y."/>
            <person name="Wu W."/>
            <person name="Sun C."/>
            <person name="Zou P."/>
            <person name="Liu Y."/>
            <person name="Dai S."/>
            <person name="Zhou R."/>
        </authorList>
    </citation>
    <scope>NUCLEOTIDE SEQUENCE [LARGE SCALE GENOMIC DNA]</scope>
</reference>
<name>A0ACB9M617_9MYRT</name>
<sequence length="147" mass="14789">MASSLLPTLALSLLLLASTTTREVLAEASHQLLRISTISAAPAVLPSSPASSHLLPLPPALSPDVEPLLPSPGGSSGSESPSESILPIIPSSPSPPNPDDVAAPQPELALGPSSSLPVSASLANQPSSYNDPGSAVVLLLCWLSFFA</sequence>
<keyword evidence="2" id="KW-1185">Reference proteome</keyword>
<evidence type="ECO:0000313" key="2">
    <source>
        <dbReference type="Proteomes" id="UP001057402"/>
    </source>
</evidence>
<evidence type="ECO:0000313" key="1">
    <source>
        <dbReference type="EMBL" id="KAI4319431.1"/>
    </source>
</evidence>
<organism evidence="1 2">
    <name type="scientific">Melastoma candidum</name>
    <dbReference type="NCBI Taxonomy" id="119954"/>
    <lineage>
        <taxon>Eukaryota</taxon>
        <taxon>Viridiplantae</taxon>
        <taxon>Streptophyta</taxon>
        <taxon>Embryophyta</taxon>
        <taxon>Tracheophyta</taxon>
        <taxon>Spermatophyta</taxon>
        <taxon>Magnoliopsida</taxon>
        <taxon>eudicotyledons</taxon>
        <taxon>Gunneridae</taxon>
        <taxon>Pentapetalae</taxon>
        <taxon>rosids</taxon>
        <taxon>malvids</taxon>
        <taxon>Myrtales</taxon>
        <taxon>Melastomataceae</taxon>
        <taxon>Melastomatoideae</taxon>
        <taxon>Melastomateae</taxon>
        <taxon>Melastoma</taxon>
    </lineage>
</organism>
<dbReference type="EMBL" id="CM042889">
    <property type="protein sequence ID" value="KAI4319431.1"/>
    <property type="molecule type" value="Genomic_DNA"/>
</dbReference>
<dbReference type="Proteomes" id="UP001057402">
    <property type="component" value="Chromosome 10"/>
</dbReference>
<gene>
    <name evidence="1" type="ORF">MLD38_033028</name>
</gene>
<comment type="caution">
    <text evidence="1">The sequence shown here is derived from an EMBL/GenBank/DDBJ whole genome shotgun (WGS) entry which is preliminary data.</text>
</comment>
<protein>
    <submittedName>
        <fullName evidence="1">Uncharacterized protein</fullName>
    </submittedName>
</protein>
<proteinExistence type="predicted"/>